<organism evidence="2 3">
    <name type="scientific">Streptomyces europaeiscabiei</name>
    <dbReference type="NCBI Taxonomy" id="146819"/>
    <lineage>
        <taxon>Bacteria</taxon>
        <taxon>Bacillati</taxon>
        <taxon>Actinomycetota</taxon>
        <taxon>Actinomycetes</taxon>
        <taxon>Kitasatosporales</taxon>
        <taxon>Streptomycetaceae</taxon>
        <taxon>Streptomyces</taxon>
    </lineage>
</organism>
<keyword evidence="3" id="KW-1185">Reference proteome</keyword>
<dbReference type="EMBL" id="JARAYU010000024">
    <property type="protein sequence ID" value="MDX3706169.1"/>
    <property type="molecule type" value="Genomic_DNA"/>
</dbReference>
<evidence type="ECO:0000256" key="1">
    <source>
        <dbReference type="SAM" id="MobiDB-lite"/>
    </source>
</evidence>
<evidence type="ECO:0000313" key="2">
    <source>
        <dbReference type="EMBL" id="MDX3706169.1"/>
    </source>
</evidence>
<sequence>MHFVSHALEWVRALLSGPWSYGEQSAGAAVHASTGRQTRAEPMNSPAHPNAWLAFVRPPPDERAARLAHIAAHPLVRVYVLPPEERHPALRAWHLMGVSR</sequence>
<reference evidence="2 3" key="1">
    <citation type="journal article" date="2023" name="Microb. Genom.">
        <title>Mesoterricola silvestris gen. nov., sp. nov., Mesoterricola sediminis sp. nov., Geothrix oryzae sp. nov., Geothrix edaphica sp. nov., Geothrix rubra sp. nov., and Geothrix limicola sp. nov., six novel members of Acidobacteriota isolated from soils.</title>
        <authorList>
            <person name="Weisberg A.J."/>
            <person name="Pearce E."/>
            <person name="Kramer C.G."/>
            <person name="Chang J.H."/>
            <person name="Clarke C.R."/>
        </authorList>
    </citation>
    <scope>NUCLEOTIDE SEQUENCE [LARGE SCALE GENOMIC DNA]</scope>
    <source>
        <strain evidence="2 3">ID09-01A</strain>
    </source>
</reference>
<name>A0ABU4NUX0_9ACTN</name>
<comment type="caution">
    <text evidence="2">The sequence shown here is derived from an EMBL/GenBank/DDBJ whole genome shotgun (WGS) entry which is preliminary data.</text>
</comment>
<gene>
    <name evidence="2" type="ORF">PV662_41935</name>
</gene>
<dbReference type="Proteomes" id="UP001271274">
    <property type="component" value="Unassembled WGS sequence"/>
</dbReference>
<feature type="region of interest" description="Disordered" evidence="1">
    <location>
        <begin position="26"/>
        <end position="46"/>
    </location>
</feature>
<accession>A0ABU4NUX0</accession>
<evidence type="ECO:0000313" key="3">
    <source>
        <dbReference type="Proteomes" id="UP001271274"/>
    </source>
</evidence>
<dbReference type="RefSeq" id="WP_159058252.1">
    <property type="nucleotide sequence ID" value="NZ_JARAUS010000526.1"/>
</dbReference>
<protein>
    <submittedName>
        <fullName evidence="2">Uncharacterized protein</fullName>
    </submittedName>
</protein>
<proteinExistence type="predicted"/>